<dbReference type="Pfam" id="PF03772">
    <property type="entry name" value="Competence"/>
    <property type="match status" value="1"/>
</dbReference>
<name>A0AA38XPR9_9EURO</name>
<dbReference type="InterPro" id="IPR004797">
    <property type="entry name" value="Competence_ComEC/Rec2"/>
</dbReference>
<gene>
    <name evidence="8" type="ORF">H2204_013901</name>
</gene>
<comment type="caution">
    <text evidence="8">The sequence shown here is derived from an EMBL/GenBank/DDBJ whole genome shotgun (WGS) entry which is preliminary data.</text>
</comment>
<feature type="transmembrane region" description="Helical" evidence="6">
    <location>
        <begin position="355"/>
        <end position="374"/>
    </location>
</feature>
<keyword evidence="5 6" id="KW-0472">Membrane</keyword>
<dbReference type="InterPro" id="IPR025405">
    <property type="entry name" value="DUF4131"/>
</dbReference>
<dbReference type="Pfam" id="PF13567">
    <property type="entry name" value="DUF4131"/>
    <property type="match status" value="1"/>
</dbReference>
<dbReference type="InterPro" id="IPR004477">
    <property type="entry name" value="ComEC_N"/>
</dbReference>
<protein>
    <recommendedName>
        <fullName evidence="7">Metallo-beta-lactamase domain-containing protein</fullName>
    </recommendedName>
</protein>
<keyword evidence="3 6" id="KW-0812">Transmembrane</keyword>
<dbReference type="InterPro" id="IPR052159">
    <property type="entry name" value="Competence_DNA_uptake"/>
</dbReference>
<keyword evidence="2" id="KW-1003">Cell membrane</keyword>
<feature type="transmembrane region" description="Helical" evidence="6">
    <location>
        <begin position="475"/>
        <end position="497"/>
    </location>
</feature>
<keyword evidence="4 6" id="KW-1133">Transmembrane helix</keyword>
<dbReference type="NCBIfam" id="TIGR00361">
    <property type="entry name" value="ComEC_Rec2"/>
    <property type="match status" value="1"/>
</dbReference>
<feature type="domain" description="Metallo-beta-lactamase" evidence="7">
    <location>
        <begin position="538"/>
        <end position="726"/>
    </location>
</feature>
<dbReference type="PANTHER" id="PTHR30619:SF1">
    <property type="entry name" value="RECOMBINATION PROTEIN 2"/>
    <property type="match status" value="1"/>
</dbReference>
<dbReference type="Pfam" id="PF00753">
    <property type="entry name" value="Lactamase_B"/>
    <property type="match status" value="1"/>
</dbReference>
<feature type="transmembrane region" description="Helical" evidence="6">
    <location>
        <begin position="254"/>
        <end position="277"/>
    </location>
</feature>
<accession>A0AA38XPR9</accession>
<dbReference type="PANTHER" id="PTHR30619">
    <property type="entry name" value="DNA INTERNALIZATION/COMPETENCE PROTEIN COMEC/REC2"/>
    <property type="match status" value="1"/>
</dbReference>
<dbReference type="AlphaFoldDB" id="A0AA38XPR9"/>
<dbReference type="GO" id="GO:0030420">
    <property type="term" value="P:establishment of competence for transformation"/>
    <property type="evidence" value="ECO:0007669"/>
    <property type="project" value="InterPro"/>
</dbReference>
<evidence type="ECO:0000256" key="6">
    <source>
        <dbReference type="SAM" id="Phobius"/>
    </source>
</evidence>
<dbReference type="EMBL" id="JAPDRN010000165">
    <property type="protein sequence ID" value="KAJ9617359.1"/>
    <property type="molecule type" value="Genomic_DNA"/>
</dbReference>
<feature type="transmembrane region" description="Helical" evidence="6">
    <location>
        <begin position="329"/>
        <end position="349"/>
    </location>
</feature>
<dbReference type="InterPro" id="IPR035681">
    <property type="entry name" value="ComA-like_MBL"/>
</dbReference>
<feature type="transmembrane region" description="Helical" evidence="6">
    <location>
        <begin position="35"/>
        <end position="53"/>
    </location>
</feature>
<dbReference type="CDD" id="cd07731">
    <property type="entry name" value="ComA-like_MBL-fold"/>
    <property type="match status" value="1"/>
</dbReference>
<sequence>MAADRILSPLLGPACAAALVTGALACVLLPVLPPLWLSVLAANVAALGWVLRWRGRAVAALLFGLAWTCCHGYWALQAQLPAGAAAQDVLVQGQVVDLPKEAPGYTRFEFRVDASDAMPMLRGKRLQVLWHAPRGGATNAGVDQRHRLHAGADWQLSLRVRPPRSRINPGGFDGERHALLRGLAASGNVRDARTTRQLRPAHGLPAWRERTSAAIARQIAHPSARFIQALALGDTRGLSDIDWAQLRALGLTHLIAISGFHVGLVAGFAALLCSVLWRSWPGLAGFWPRPQAAACAAAVAAAGYAVVAGSELPTVRTALMIAVVALARVVRRPVTVAQGLALAALAMLLPAPLSVLSAGFWLSFGGVLWLLWCLPQGRPKGFAAMLRGALAGQGVASVALLPLAVALFGGTARLGPLVNLPVIPLWSLLVVPLALLGTALEALRSGAGQWPWRAAAWVFDASWQLMQPLAEHPQAMWWLAQGPAWALPAALLGVFWWLLPRGAGAVLAGSLLCLPLLWPARSAPQQGELELVVHDVGQGTAVLLRTAHHALWYDVGPPAGSEGEERMLLPTVRALGQVPPTRVMISHDHLDHSGNLAALRRQLPGLDVLAPRGSAIATAGTCQAGLRWQWDGVDFQVLHPPAAFPAAGMKGADNEASCVLRVAGAHGVVLLPGDIGRQGEQALQQGAADALRADVVLVPHHGSGGSSTGGWVKAVAPQLALVSAGHQNRFGHPKRDVVQRWQAAGAEVLSTAESGAIRVWLGAQGLQLREQRIHAARWWDAAGRARSAAILSPIEQAAVGPEG</sequence>
<dbReference type="SUPFAM" id="SSF56281">
    <property type="entry name" value="Metallo-hydrolase/oxidoreductase"/>
    <property type="match status" value="1"/>
</dbReference>
<evidence type="ECO:0000259" key="7">
    <source>
        <dbReference type="SMART" id="SM00849"/>
    </source>
</evidence>
<dbReference type="GO" id="GO:0005886">
    <property type="term" value="C:plasma membrane"/>
    <property type="evidence" value="ECO:0007669"/>
    <property type="project" value="UniProtKB-SubCell"/>
</dbReference>
<evidence type="ECO:0000313" key="8">
    <source>
        <dbReference type="EMBL" id="KAJ9617359.1"/>
    </source>
</evidence>
<evidence type="ECO:0000256" key="5">
    <source>
        <dbReference type="ARBA" id="ARBA00023136"/>
    </source>
</evidence>
<evidence type="ECO:0000256" key="4">
    <source>
        <dbReference type="ARBA" id="ARBA00022989"/>
    </source>
</evidence>
<dbReference type="InterPro" id="IPR001279">
    <property type="entry name" value="Metallo-B-lactamas"/>
</dbReference>
<organism evidence="8">
    <name type="scientific">Knufia peltigerae</name>
    <dbReference type="NCBI Taxonomy" id="1002370"/>
    <lineage>
        <taxon>Eukaryota</taxon>
        <taxon>Fungi</taxon>
        <taxon>Dikarya</taxon>
        <taxon>Ascomycota</taxon>
        <taxon>Pezizomycotina</taxon>
        <taxon>Eurotiomycetes</taxon>
        <taxon>Chaetothyriomycetidae</taxon>
        <taxon>Chaetothyriales</taxon>
        <taxon>Trichomeriaceae</taxon>
        <taxon>Knufia</taxon>
    </lineage>
</organism>
<dbReference type="Gene3D" id="3.60.15.10">
    <property type="entry name" value="Ribonuclease Z/Hydroxyacylglutathione hydrolase-like"/>
    <property type="match status" value="1"/>
</dbReference>
<evidence type="ECO:0000256" key="1">
    <source>
        <dbReference type="ARBA" id="ARBA00004651"/>
    </source>
</evidence>
<feature type="transmembrane region" description="Helical" evidence="6">
    <location>
        <begin position="422"/>
        <end position="443"/>
    </location>
</feature>
<feature type="transmembrane region" description="Helical" evidence="6">
    <location>
        <begin position="289"/>
        <end position="308"/>
    </location>
</feature>
<dbReference type="PROSITE" id="PS51257">
    <property type="entry name" value="PROKAR_LIPOPROTEIN"/>
    <property type="match status" value="1"/>
</dbReference>
<feature type="transmembrane region" description="Helical" evidence="6">
    <location>
        <begin position="386"/>
        <end position="410"/>
    </location>
</feature>
<proteinExistence type="predicted"/>
<dbReference type="SMART" id="SM00849">
    <property type="entry name" value="Lactamase_B"/>
    <property type="match status" value="1"/>
</dbReference>
<reference evidence="8" key="1">
    <citation type="submission" date="2022-10" db="EMBL/GenBank/DDBJ databases">
        <title>Culturing micro-colonial fungi from biological soil crusts in the Mojave desert and describing Neophaeococcomyces mojavensis, and introducing the new genera and species Taxawa tesnikishii.</title>
        <authorList>
            <person name="Kurbessoian T."/>
            <person name="Stajich J.E."/>
        </authorList>
    </citation>
    <scope>NUCLEOTIDE SEQUENCE</scope>
    <source>
        <strain evidence="8">TK_35</strain>
    </source>
</reference>
<dbReference type="NCBIfam" id="TIGR00360">
    <property type="entry name" value="ComEC_N-term"/>
    <property type="match status" value="1"/>
</dbReference>
<dbReference type="InterPro" id="IPR036866">
    <property type="entry name" value="RibonucZ/Hydroxyglut_hydro"/>
</dbReference>
<evidence type="ECO:0000256" key="3">
    <source>
        <dbReference type="ARBA" id="ARBA00022692"/>
    </source>
</evidence>
<evidence type="ECO:0000256" key="2">
    <source>
        <dbReference type="ARBA" id="ARBA00022475"/>
    </source>
</evidence>
<comment type="subcellular location">
    <subcellularLocation>
        <location evidence="1">Cell membrane</location>
        <topology evidence="1">Multi-pass membrane protein</topology>
    </subcellularLocation>
</comment>